<reference evidence="2 3" key="1">
    <citation type="journal article" date="2021" name="Hortic Res">
        <title>Chromosome-scale assembly of the Dendrobium chrysotoxum genome enhances the understanding of orchid evolution.</title>
        <authorList>
            <person name="Zhang Y."/>
            <person name="Zhang G.Q."/>
            <person name="Zhang D."/>
            <person name="Liu X.D."/>
            <person name="Xu X.Y."/>
            <person name="Sun W.H."/>
            <person name="Yu X."/>
            <person name="Zhu X."/>
            <person name="Wang Z.W."/>
            <person name="Zhao X."/>
            <person name="Zhong W.Y."/>
            <person name="Chen H."/>
            <person name="Yin W.L."/>
            <person name="Huang T."/>
            <person name="Niu S.C."/>
            <person name="Liu Z.J."/>
        </authorList>
    </citation>
    <scope>NUCLEOTIDE SEQUENCE [LARGE SCALE GENOMIC DNA]</scope>
    <source>
        <strain evidence="2">Lindl</strain>
    </source>
</reference>
<dbReference type="Proteomes" id="UP000775213">
    <property type="component" value="Unassembled WGS sequence"/>
</dbReference>
<feature type="compositionally biased region" description="Basic and acidic residues" evidence="1">
    <location>
        <begin position="277"/>
        <end position="286"/>
    </location>
</feature>
<keyword evidence="3" id="KW-1185">Reference proteome</keyword>
<protein>
    <submittedName>
        <fullName evidence="2">Uncharacterized protein</fullName>
    </submittedName>
</protein>
<sequence>MAHDLTTFQPSRFLFNPKRRLHLLPVQKNRQLRRCVWLLLRQIVERSQAGCILKPVENQPTRVGGFQPLARPRERGGITGEVSGGGVGADLSRRVSQSITNGDSGEVDAEGGRQDGILAEDVVSGGRNVLAGVAFAGEEERAGTEGKGMGGEKGLECGEEVGGDGRLFARDGNGGGRGAEAGAEGIVDEEKGEAAVDAEGGRQDGILAEDVVGGGRNVLAGVAFAGEEERAGTEGKGMGGEKGLECGEEVGSDGRLFARDGNGGGRGAEAGAEGIVDEEKGEAAVP</sequence>
<feature type="region of interest" description="Disordered" evidence="1">
    <location>
        <begin position="228"/>
        <end position="286"/>
    </location>
</feature>
<dbReference type="AlphaFoldDB" id="A0AAV7H678"/>
<feature type="compositionally biased region" description="Gly residues" evidence="1">
    <location>
        <begin position="77"/>
        <end position="88"/>
    </location>
</feature>
<comment type="caution">
    <text evidence="2">The sequence shown here is derived from an EMBL/GenBank/DDBJ whole genome shotgun (WGS) entry which is preliminary data.</text>
</comment>
<proteinExistence type="predicted"/>
<name>A0AAV7H678_DENCH</name>
<dbReference type="EMBL" id="JAGFBR010000007">
    <property type="protein sequence ID" value="KAH0463897.1"/>
    <property type="molecule type" value="Genomic_DNA"/>
</dbReference>
<evidence type="ECO:0000313" key="3">
    <source>
        <dbReference type="Proteomes" id="UP000775213"/>
    </source>
</evidence>
<accession>A0AAV7H678</accession>
<feature type="region of interest" description="Disordered" evidence="1">
    <location>
        <begin position="63"/>
        <end position="111"/>
    </location>
</feature>
<organism evidence="2 3">
    <name type="scientific">Dendrobium chrysotoxum</name>
    <name type="common">Orchid</name>
    <dbReference type="NCBI Taxonomy" id="161865"/>
    <lineage>
        <taxon>Eukaryota</taxon>
        <taxon>Viridiplantae</taxon>
        <taxon>Streptophyta</taxon>
        <taxon>Embryophyta</taxon>
        <taxon>Tracheophyta</taxon>
        <taxon>Spermatophyta</taxon>
        <taxon>Magnoliopsida</taxon>
        <taxon>Liliopsida</taxon>
        <taxon>Asparagales</taxon>
        <taxon>Orchidaceae</taxon>
        <taxon>Epidendroideae</taxon>
        <taxon>Malaxideae</taxon>
        <taxon>Dendrobiinae</taxon>
        <taxon>Dendrobium</taxon>
    </lineage>
</organism>
<evidence type="ECO:0000256" key="1">
    <source>
        <dbReference type="SAM" id="MobiDB-lite"/>
    </source>
</evidence>
<gene>
    <name evidence="2" type="ORF">IEQ34_006683</name>
</gene>
<feature type="compositionally biased region" description="Polar residues" evidence="1">
    <location>
        <begin position="94"/>
        <end position="103"/>
    </location>
</feature>
<evidence type="ECO:0000313" key="2">
    <source>
        <dbReference type="EMBL" id="KAH0463897.1"/>
    </source>
</evidence>